<dbReference type="Gene3D" id="3.30.420.40">
    <property type="match status" value="2"/>
</dbReference>
<dbReference type="AlphaFoldDB" id="A0A9E2KGZ0"/>
<proteinExistence type="inferred from homology"/>
<gene>
    <name evidence="2" type="ORF">H9791_05530</name>
</gene>
<dbReference type="InterPro" id="IPR000600">
    <property type="entry name" value="ROK"/>
</dbReference>
<accession>A0A9E2KGZ0</accession>
<dbReference type="PANTHER" id="PTHR18964:SF149">
    <property type="entry name" value="BIFUNCTIONAL UDP-N-ACETYLGLUCOSAMINE 2-EPIMERASE_N-ACETYLMANNOSAMINE KINASE"/>
    <property type="match status" value="1"/>
</dbReference>
<evidence type="ECO:0000313" key="3">
    <source>
        <dbReference type="Proteomes" id="UP000824236"/>
    </source>
</evidence>
<dbReference type="EMBL" id="JAHLFO010000073">
    <property type="protein sequence ID" value="MBU3813955.1"/>
    <property type="molecule type" value="Genomic_DNA"/>
</dbReference>
<comment type="caution">
    <text evidence="2">The sequence shown here is derived from an EMBL/GenBank/DDBJ whole genome shotgun (WGS) entry which is preliminary data.</text>
</comment>
<evidence type="ECO:0000313" key="2">
    <source>
        <dbReference type="EMBL" id="MBU3813955.1"/>
    </source>
</evidence>
<reference evidence="2" key="1">
    <citation type="journal article" date="2021" name="PeerJ">
        <title>Extensive microbial diversity within the chicken gut microbiome revealed by metagenomics and culture.</title>
        <authorList>
            <person name="Gilroy R."/>
            <person name="Ravi A."/>
            <person name="Getino M."/>
            <person name="Pursley I."/>
            <person name="Horton D.L."/>
            <person name="Alikhan N.F."/>
            <person name="Baker D."/>
            <person name="Gharbi K."/>
            <person name="Hall N."/>
            <person name="Watson M."/>
            <person name="Adriaenssens E.M."/>
            <person name="Foster-Nyarko E."/>
            <person name="Jarju S."/>
            <person name="Secka A."/>
            <person name="Antonio M."/>
            <person name="Oren A."/>
            <person name="Chaudhuri R.R."/>
            <person name="La Ragione R."/>
            <person name="Hildebrand F."/>
            <person name="Pallen M.J."/>
        </authorList>
    </citation>
    <scope>NUCLEOTIDE SEQUENCE</scope>
    <source>
        <strain evidence="2">B3-3758</strain>
    </source>
</reference>
<name>A0A9E2KGZ0_9BACE</name>
<dbReference type="InterPro" id="IPR043129">
    <property type="entry name" value="ATPase_NBD"/>
</dbReference>
<reference evidence="2" key="2">
    <citation type="submission" date="2021-04" db="EMBL/GenBank/DDBJ databases">
        <authorList>
            <person name="Gilroy R."/>
        </authorList>
    </citation>
    <scope>NUCLEOTIDE SEQUENCE</scope>
    <source>
        <strain evidence="2">B3-3758</strain>
    </source>
</reference>
<evidence type="ECO:0000256" key="1">
    <source>
        <dbReference type="ARBA" id="ARBA00006479"/>
    </source>
</evidence>
<dbReference type="SUPFAM" id="SSF53067">
    <property type="entry name" value="Actin-like ATPase domain"/>
    <property type="match status" value="1"/>
</dbReference>
<dbReference type="PANTHER" id="PTHR18964">
    <property type="entry name" value="ROK (REPRESSOR, ORF, KINASE) FAMILY"/>
    <property type="match status" value="1"/>
</dbReference>
<organism evidence="2 3">
    <name type="scientific">Candidatus Bacteroides intestinipullorum</name>
    <dbReference type="NCBI Taxonomy" id="2838471"/>
    <lineage>
        <taxon>Bacteria</taxon>
        <taxon>Pseudomonadati</taxon>
        <taxon>Bacteroidota</taxon>
        <taxon>Bacteroidia</taxon>
        <taxon>Bacteroidales</taxon>
        <taxon>Bacteroidaceae</taxon>
        <taxon>Bacteroides</taxon>
    </lineage>
</organism>
<comment type="similarity">
    <text evidence="1">Belongs to the ROK (NagC/XylR) family.</text>
</comment>
<sequence>METYLGLDLGGTKLLIGEMDNRGNILRYKQYASGYFNQQAALQIIKSSLDDYIRTVGWYDKRPVGMGVGLIGRVDPQEGVWLQIDPSRTHPISLAKELTECYGIPCFIDNDVKSATRAERVWGFGQISQNFVYLNVGTGIAVGIVINGRQIRGSHFNAGEVGHLRVGVNVGVKCPCGRIDCVEAIAAGIGFDNCARLLRDRYETSLHIPDKDERVQVSEVFALSQKGDPLCTVLVDNAAEALANLIMNLVRVADPDTVVLGGGVVADGYMHGKILERLQPITMRFVTNGVVITKLNPGFIGLLGAGAVAMNK</sequence>
<protein>
    <submittedName>
        <fullName evidence="2">ROK family protein</fullName>
    </submittedName>
</protein>
<dbReference type="Pfam" id="PF00480">
    <property type="entry name" value="ROK"/>
    <property type="match status" value="1"/>
</dbReference>
<dbReference type="Proteomes" id="UP000824236">
    <property type="component" value="Unassembled WGS sequence"/>
</dbReference>